<keyword evidence="4" id="KW-1185">Reference proteome</keyword>
<gene>
    <name evidence="3" type="ORF">Nepgr_001912</name>
</gene>
<accession>A0AAD3P5Z1</accession>
<sequence length="463" mass="51610">MEEDREEPQCGVTEAGLKPVPPPNLVTLCPFTPKNFKYSRRLSSRFAVLNRPVRFHVARELAWVSLQGLLVGAEEATSAKTIGGGLSRDEAVVWELFSPMHRILIVAVVAVAVANSKKTGQIYQLRKCVQLRDEILSSMQQKLDNLCEQMNNTNDPDLSAAKIVKVSLSEASEPNKPEFVCTDCWLCDQHRSQSSDLLGNSTVKVAGGDEMLNYKTPLSNGAEQEERRMSDLSDWASSATSTADIQLNNLAIELDLYNLKKEREEKDAAIKELSALILSKDIATSKRIEELEHIIRRKNMIITKLRKDMIVLEQKVVQLTRSKRPSFSGSSSESKQLPTMSDNLLFDMDSTTSPSSSDSDCSTEKQKKATAHKREESFTSEDTIAQSIFINECASHTNHKLAPAKISTSLVRSSEQHPRSRPVSPRKEKLMNQNQLSANGDIKKGRRRLQVGLKGAASQKRWA</sequence>
<feature type="region of interest" description="Disordered" evidence="2">
    <location>
        <begin position="344"/>
        <end position="378"/>
    </location>
</feature>
<keyword evidence="1" id="KW-0175">Coiled coil</keyword>
<name>A0AAD3P5Z1_NEPGR</name>
<feature type="compositionally biased region" description="Low complexity" evidence="2">
    <location>
        <begin position="349"/>
        <end position="360"/>
    </location>
</feature>
<feature type="compositionally biased region" description="Basic and acidic residues" evidence="2">
    <location>
        <begin position="362"/>
        <end position="377"/>
    </location>
</feature>
<dbReference type="AlphaFoldDB" id="A0AAD3P5Z1"/>
<dbReference type="EMBL" id="BSYO01000001">
    <property type="protein sequence ID" value="GMH00073.1"/>
    <property type="molecule type" value="Genomic_DNA"/>
</dbReference>
<evidence type="ECO:0000313" key="4">
    <source>
        <dbReference type="Proteomes" id="UP001279734"/>
    </source>
</evidence>
<evidence type="ECO:0000256" key="2">
    <source>
        <dbReference type="SAM" id="MobiDB-lite"/>
    </source>
</evidence>
<protein>
    <submittedName>
        <fullName evidence="3">Uncharacterized protein</fullName>
    </submittedName>
</protein>
<dbReference type="PANTHER" id="PTHR35507:SF1">
    <property type="entry name" value="TMF_TATA_BD DOMAIN-CONTAINING PROTEIN"/>
    <property type="match status" value="1"/>
</dbReference>
<feature type="coiled-coil region" evidence="1">
    <location>
        <begin position="247"/>
        <end position="276"/>
    </location>
</feature>
<organism evidence="3 4">
    <name type="scientific">Nepenthes gracilis</name>
    <name type="common">Slender pitcher plant</name>
    <dbReference type="NCBI Taxonomy" id="150966"/>
    <lineage>
        <taxon>Eukaryota</taxon>
        <taxon>Viridiplantae</taxon>
        <taxon>Streptophyta</taxon>
        <taxon>Embryophyta</taxon>
        <taxon>Tracheophyta</taxon>
        <taxon>Spermatophyta</taxon>
        <taxon>Magnoliopsida</taxon>
        <taxon>eudicotyledons</taxon>
        <taxon>Gunneridae</taxon>
        <taxon>Pentapetalae</taxon>
        <taxon>Caryophyllales</taxon>
        <taxon>Nepenthaceae</taxon>
        <taxon>Nepenthes</taxon>
    </lineage>
</organism>
<comment type="caution">
    <text evidence="3">The sequence shown here is derived from an EMBL/GenBank/DDBJ whole genome shotgun (WGS) entry which is preliminary data.</text>
</comment>
<proteinExistence type="predicted"/>
<evidence type="ECO:0000313" key="3">
    <source>
        <dbReference type="EMBL" id="GMH00073.1"/>
    </source>
</evidence>
<feature type="region of interest" description="Disordered" evidence="2">
    <location>
        <begin position="408"/>
        <end position="463"/>
    </location>
</feature>
<dbReference type="PANTHER" id="PTHR35507">
    <property type="entry name" value="OS09G0488600 PROTEIN"/>
    <property type="match status" value="1"/>
</dbReference>
<dbReference type="Proteomes" id="UP001279734">
    <property type="component" value="Unassembled WGS sequence"/>
</dbReference>
<reference evidence="3" key="1">
    <citation type="submission" date="2023-05" db="EMBL/GenBank/DDBJ databases">
        <title>Nepenthes gracilis genome sequencing.</title>
        <authorList>
            <person name="Fukushima K."/>
        </authorList>
    </citation>
    <scope>NUCLEOTIDE SEQUENCE</scope>
    <source>
        <strain evidence="3">SING2019-196</strain>
    </source>
</reference>
<evidence type="ECO:0000256" key="1">
    <source>
        <dbReference type="SAM" id="Coils"/>
    </source>
</evidence>